<keyword evidence="5" id="KW-0408">Iron</keyword>
<dbReference type="SUPFAM" id="SSF54862">
    <property type="entry name" value="4Fe-4S ferredoxins"/>
    <property type="match status" value="1"/>
</dbReference>
<keyword evidence="3" id="KW-0479">Metal-binding</keyword>
<evidence type="ECO:0000256" key="5">
    <source>
        <dbReference type="ARBA" id="ARBA00023004"/>
    </source>
</evidence>
<evidence type="ECO:0000256" key="1">
    <source>
        <dbReference type="ARBA" id="ARBA00022448"/>
    </source>
</evidence>
<evidence type="ECO:0000256" key="7">
    <source>
        <dbReference type="SAM" id="Phobius"/>
    </source>
</evidence>
<organism evidence="9 10">
    <name type="scientific">Desulfuribacillus stibiiarsenatis</name>
    <dbReference type="NCBI Taxonomy" id="1390249"/>
    <lineage>
        <taxon>Bacteria</taxon>
        <taxon>Bacillati</taxon>
        <taxon>Bacillota</taxon>
        <taxon>Desulfuribacillia</taxon>
        <taxon>Desulfuribacillales</taxon>
        <taxon>Desulfuribacillaceae</taxon>
        <taxon>Desulfuribacillus</taxon>
    </lineage>
</organism>
<dbReference type="PANTHER" id="PTHR30176:SF3">
    <property type="entry name" value="FERREDOXIN-TYPE PROTEIN NAPH"/>
    <property type="match status" value="1"/>
</dbReference>
<dbReference type="EMBL" id="MJAT01000001">
    <property type="protein sequence ID" value="OEH87055.1"/>
    <property type="molecule type" value="Genomic_DNA"/>
</dbReference>
<dbReference type="Gene3D" id="3.30.70.20">
    <property type="match status" value="1"/>
</dbReference>
<proteinExistence type="predicted"/>
<feature type="domain" description="4Fe-4S ferredoxin-type" evidence="8">
    <location>
        <begin position="213"/>
        <end position="242"/>
    </location>
</feature>
<feature type="transmembrane region" description="Helical" evidence="7">
    <location>
        <begin position="135"/>
        <end position="153"/>
    </location>
</feature>
<evidence type="ECO:0000256" key="3">
    <source>
        <dbReference type="ARBA" id="ARBA00022723"/>
    </source>
</evidence>
<keyword evidence="7" id="KW-0812">Transmembrane</keyword>
<feature type="transmembrane region" description="Helical" evidence="7">
    <location>
        <begin position="94"/>
        <end position="115"/>
    </location>
</feature>
<sequence length="261" mass="29296">MSMRRQVARSMMIFLSFLLFPVTMFYLSPAIIIEGAFHGVITGSFIVFGVLLLTGVIFGRAFCGWLCPGAGLQECCQTVINKTAKGGKLDKIKYFIWIPWLSAIIILLILAGGIHKVNFFYQIPHGISIAEPVAYIIYYFFIGLIVLLAFLAGRRAFCHYVCWMAPFIIIGTKIGKIVRIPQLHLIADKNKCNNCKLCNKKCQMSLHVEQMVQQNNMSHTECILCGECVDGCNRGAIQLTLGTSKTNLLFDEAQKHDQIKY</sequence>
<dbReference type="AlphaFoldDB" id="A0A1E5LAB1"/>
<keyword evidence="2" id="KW-0004">4Fe-4S</keyword>
<keyword evidence="7" id="KW-1133">Transmembrane helix</keyword>
<dbReference type="Pfam" id="PF12801">
    <property type="entry name" value="Fer4_5"/>
    <property type="match status" value="2"/>
</dbReference>
<reference evidence="9 10" key="1">
    <citation type="submission" date="2016-09" db="EMBL/GenBank/DDBJ databases">
        <title>Desulfuribacillus arsenicus sp. nov., an obligately anaerobic, dissimilatory arsenic- and antimonate-reducing bacterium isolated from anoxic sediments.</title>
        <authorList>
            <person name="Abin C.A."/>
            <person name="Hollibaugh J.T."/>
        </authorList>
    </citation>
    <scope>NUCLEOTIDE SEQUENCE [LARGE SCALE GENOMIC DNA]</scope>
    <source>
        <strain evidence="9 10">MLFW-2</strain>
    </source>
</reference>
<dbReference type="InterPro" id="IPR017896">
    <property type="entry name" value="4Fe4S_Fe-S-bd"/>
</dbReference>
<dbReference type="Proteomes" id="UP000095255">
    <property type="component" value="Unassembled WGS sequence"/>
</dbReference>
<evidence type="ECO:0000256" key="2">
    <source>
        <dbReference type="ARBA" id="ARBA00022485"/>
    </source>
</evidence>
<evidence type="ECO:0000259" key="8">
    <source>
        <dbReference type="PROSITE" id="PS51379"/>
    </source>
</evidence>
<feature type="transmembrane region" description="Helical" evidence="7">
    <location>
        <begin position="39"/>
        <end position="58"/>
    </location>
</feature>
<dbReference type="PROSITE" id="PS51379">
    <property type="entry name" value="4FE4S_FER_2"/>
    <property type="match status" value="1"/>
</dbReference>
<dbReference type="GO" id="GO:0051539">
    <property type="term" value="F:4 iron, 4 sulfur cluster binding"/>
    <property type="evidence" value="ECO:0007669"/>
    <property type="project" value="UniProtKB-KW"/>
</dbReference>
<keyword evidence="7" id="KW-0472">Membrane</keyword>
<dbReference type="Pfam" id="PF13187">
    <property type="entry name" value="Fer4_9"/>
    <property type="match status" value="1"/>
</dbReference>
<comment type="caution">
    <text evidence="9">The sequence shown here is derived from an EMBL/GenBank/DDBJ whole genome shotgun (WGS) entry which is preliminary data.</text>
</comment>
<keyword evidence="10" id="KW-1185">Reference proteome</keyword>
<dbReference type="InterPro" id="IPR051684">
    <property type="entry name" value="Electron_Trans/Redox"/>
</dbReference>
<keyword evidence="6" id="KW-0411">Iron-sulfur</keyword>
<dbReference type="PANTHER" id="PTHR30176">
    <property type="entry name" value="FERREDOXIN-TYPE PROTEIN NAPH"/>
    <property type="match status" value="1"/>
</dbReference>
<accession>A0A1E5LAB1</accession>
<dbReference type="STRING" id="1390249.BHU72_01630"/>
<dbReference type="GO" id="GO:0005886">
    <property type="term" value="C:plasma membrane"/>
    <property type="evidence" value="ECO:0007669"/>
    <property type="project" value="TreeGrafter"/>
</dbReference>
<evidence type="ECO:0000256" key="4">
    <source>
        <dbReference type="ARBA" id="ARBA00022982"/>
    </source>
</evidence>
<keyword evidence="4" id="KW-0249">Electron transport</keyword>
<feature type="transmembrane region" description="Helical" evidence="7">
    <location>
        <begin position="12"/>
        <end position="33"/>
    </location>
</feature>
<keyword evidence="1" id="KW-0813">Transport</keyword>
<dbReference type="GO" id="GO:0046872">
    <property type="term" value="F:metal ion binding"/>
    <property type="evidence" value="ECO:0007669"/>
    <property type="project" value="UniProtKB-KW"/>
</dbReference>
<protein>
    <submittedName>
        <fullName evidence="9">4Fe-4S ferredoxin</fullName>
    </submittedName>
</protein>
<gene>
    <name evidence="9" type="ORF">BHU72_01630</name>
</gene>
<evidence type="ECO:0000313" key="10">
    <source>
        <dbReference type="Proteomes" id="UP000095255"/>
    </source>
</evidence>
<evidence type="ECO:0000256" key="6">
    <source>
        <dbReference type="ARBA" id="ARBA00023014"/>
    </source>
</evidence>
<name>A0A1E5LAB1_9FIRM</name>
<evidence type="ECO:0000313" key="9">
    <source>
        <dbReference type="EMBL" id="OEH87055.1"/>
    </source>
</evidence>